<feature type="transmembrane region" description="Helical" evidence="1">
    <location>
        <begin position="6"/>
        <end position="26"/>
    </location>
</feature>
<dbReference type="KEGG" id="mbw:MSBRW_2098"/>
<evidence type="ECO:0000313" key="3">
    <source>
        <dbReference type="Proteomes" id="UP000033038"/>
    </source>
</evidence>
<reference evidence="2 3" key="1">
    <citation type="submission" date="2014-07" db="EMBL/GenBank/DDBJ databases">
        <title>Methanogenic archaea and the global carbon cycle.</title>
        <authorList>
            <person name="Henriksen J.R."/>
            <person name="Luke J."/>
            <person name="Reinhart S."/>
            <person name="Benedict M.N."/>
            <person name="Youngblut N.D."/>
            <person name="Metcalf M.E."/>
            <person name="Whitaker R.J."/>
            <person name="Metcalf W.W."/>
        </authorList>
    </citation>
    <scope>NUCLEOTIDE SEQUENCE [LARGE SCALE GENOMIC DNA]</scope>
    <source>
        <strain evidence="2 3">Wiesmoor</strain>
    </source>
</reference>
<dbReference type="PIRSF" id="PIRSF002599">
    <property type="entry name" value="Cold_shock_A"/>
    <property type="match status" value="1"/>
</dbReference>
<accession>A0A0E3LLI9</accession>
<sequence length="90" mass="10444">MTETVYLLFPIIYALINAASYALYGIDKFKARKNKWRISEQSLLLVSFFGPIGALLGMQQFRHKTQKPIFRFLVPTFVGIHILLVLWINL</sequence>
<gene>
    <name evidence="2" type="ORF">MSBRW_2098</name>
</gene>
<dbReference type="PATRIC" id="fig|1434109.4.peg.2697"/>
<dbReference type="GeneID" id="24823625"/>
<dbReference type="AlphaFoldDB" id="A0A0E3LLI9"/>
<dbReference type="RefSeq" id="WP_011307577.1">
    <property type="nucleotide sequence ID" value="NZ_CP009526.1"/>
</dbReference>
<protein>
    <submittedName>
        <fullName evidence="2">Membrane protein, putative</fullName>
    </submittedName>
</protein>
<name>A0A0E3LLI9_METBA</name>
<organism evidence="2 3">
    <name type="scientific">Methanosarcina barkeri str. Wiesmoor</name>
    <dbReference type="NCBI Taxonomy" id="1434109"/>
    <lineage>
        <taxon>Archaea</taxon>
        <taxon>Methanobacteriati</taxon>
        <taxon>Methanobacteriota</taxon>
        <taxon>Stenosarchaea group</taxon>
        <taxon>Methanomicrobia</taxon>
        <taxon>Methanosarcinales</taxon>
        <taxon>Methanosarcinaceae</taxon>
        <taxon>Methanosarcina</taxon>
    </lineage>
</organism>
<keyword evidence="1" id="KW-0812">Transmembrane</keyword>
<dbReference type="Proteomes" id="UP000033038">
    <property type="component" value="Chromosome"/>
</dbReference>
<dbReference type="Pfam" id="PF06961">
    <property type="entry name" value="DUF1294"/>
    <property type="match status" value="1"/>
</dbReference>
<dbReference type="InterPro" id="IPR010718">
    <property type="entry name" value="DUF1294"/>
</dbReference>
<keyword evidence="1" id="KW-1133">Transmembrane helix</keyword>
<evidence type="ECO:0000256" key="1">
    <source>
        <dbReference type="SAM" id="Phobius"/>
    </source>
</evidence>
<evidence type="ECO:0000313" key="2">
    <source>
        <dbReference type="EMBL" id="AKB51351.1"/>
    </source>
</evidence>
<dbReference type="GO" id="GO:0003676">
    <property type="term" value="F:nucleic acid binding"/>
    <property type="evidence" value="ECO:0007669"/>
    <property type="project" value="InterPro"/>
</dbReference>
<proteinExistence type="predicted"/>
<dbReference type="EMBL" id="CP009526">
    <property type="protein sequence ID" value="AKB51351.1"/>
    <property type="molecule type" value="Genomic_DNA"/>
</dbReference>
<dbReference type="InterPro" id="IPR012156">
    <property type="entry name" value="Cold_shock_CspA"/>
</dbReference>
<keyword evidence="1" id="KW-0472">Membrane</keyword>
<feature type="transmembrane region" description="Helical" evidence="1">
    <location>
        <begin position="69"/>
        <end position="88"/>
    </location>
</feature>
<dbReference type="HOGENOM" id="CLU_091970_3_2_2"/>